<evidence type="ECO:0000256" key="21">
    <source>
        <dbReference type="RuleBase" id="RU362081"/>
    </source>
</evidence>
<dbReference type="NCBIfam" id="TIGR01494">
    <property type="entry name" value="ATPase_P-type"/>
    <property type="match status" value="1"/>
</dbReference>
<dbReference type="NCBIfam" id="TIGR00003">
    <property type="entry name" value="copper ion binding protein"/>
    <property type="match status" value="2"/>
</dbReference>
<evidence type="ECO:0000256" key="5">
    <source>
        <dbReference type="ARBA" id="ARBA00022448"/>
    </source>
</evidence>
<protein>
    <recommendedName>
        <fullName evidence="4">Copper-exporting P-type ATPase</fullName>
        <ecNumber evidence="3">7.2.2.8</ecNumber>
    </recommendedName>
    <alternativeName>
        <fullName evidence="18">Copper-exporting P-type ATPase A</fullName>
    </alternativeName>
    <alternativeName>
        <fullName evidence="19">Cu(+)-exporting ATPase</fullName>
    </alternativeName>
</protein>
<proteinExistence type="inferred from homology"/>
<keyword evidence="21" id="KW-1003">Cell membrane</keyword>
<dbReference type="STRING" id="1871336.BBG48_06870"/>
<dbReference type="SFLD" id="SFLDS00003">
    <property type="entry name" value="Haloacid_Dehalogenase"/>
    <property type="match status" value="1"/>
</dbReference>
<evidence type="ECO:0000256" key="7">
    <source>
        <dbReference type="ARBA" id="ARBA00022723"/>
    </source>
</evidence>
<feature type="transmembrane region" description="Helical" evidence="21">
    <location>
        <begin position="727"/>
        <end position="749"/>
    </location>
</feature>
<keyword evidence="13" id="KW-1278">Translocase</keyword>
<feature type="transmembrane region" description="Helical" evidence="21">
    <location>
        <begin position="702"/>
        <end position="721"/>
    </location>
</feature>
<keyword evidence="24" id="KW-1185">Reference proteome</keyword>
<dbReference type="InterPro" id="IPR018303">
    <property type="entry name" value="ATPase_P-typ_P_site"/>
</dbReference>
<dbReference type="EMBL" id="MBEW02000003">
    <property type="protein sequence ID" value="RDY21973.1"/>
    <property type="molecule type" value="Genomic_DNA"/>
</dbReference>
<feature type="domain" description="HMA" evidence="22">
    <location>
        <begin position="791"/>
        <end position="856"/>
    </location>
</feature>
<dbReference type="SUPFAM" id="SSF55008">
    <property type="entry name" value="HMA, heavy metal-associated domain"/>
    <property type="match status" value="2"/>
</dbReference>
<feature type="transmembrane region" description="Helical" evidence="21">
    <location>
        <begin position="361"/>
        <end position="381"/>
    </location>
</feature>
<dbReference type="GO" id="GO:0043682">
    <property type="term" value="F:P-type divalent copper transporter activity"/>
    <property type="evidence" value="ECO:0007669"/>
    <property type="project" value="TreeGrafter"/>
</dbReference>
<dbReference type="GO" id="GO:0140581">
    <property type="term" value="F:P-type monovalent copper transporter activity"/>
    <property type="evidence" value="ECO:0007669"/>
    <property type="project" value="UniProtKB-EC"/>
</dbReference>
<gene>
    <name evidence="23" type="ORF">BBG48_002555</name>
</gene>
<dbReference type="Proteomes" id="UP000093352">
    <property type="component" value="Unassembled WGS sequence"/>
</dbReference>
<dbReference type="GO" id="GO:0016887">
    <property type="term" value="F:ATP hydrolysis activity"/>
    <property type="evidence" value="ECO:0007669"/>
    <property type="project" value="InterPro"/>
</dbReference>
<dbReference type="InterPro" id="IPR017969">
    <property type="entry name" value="Heavy-metal-associated_CS"/>
</dbReference>
<dbReference type="InterPro" id="IPR006122">
    <property type="entry name" value="HMA_Cu_ion-bd"/>
</dbReference>
<keyword evidence="12" id="KW-0460">Magnesium</keyword>
<dbReference type="GO" id="GO:0005524">
    <property type="term" value="F:ATP binding"/>
    <property type="evidence" value="ECO:0007669"/>
    <property type="project" value="UniProtKB-UniRule"/>
</dbReference>
<evidence type="ECO:0000256" key="12">
    <source>
        <dbReference type="ARBA" id="ARBA00022842"/>
    </source>
</evidence>
<dbReference type="PROSITE" id="PS50846">
    <property type="entry name" value="HMA_2"/>
    <property type="match status" value="2"/>
</dbReference>
<dbReference type="SUPFAM" id="SSF81653">
    <property type="entry name" value="Calcium ATPase, transduction domain A"/>
    <property type="match status" value="1"/>
</dbReference>
<keyword evidence="17 21" id="KW-0472">Membrane</keyword>
<keyword evidence="8" id="KW-0677">Repeat</keyword>
<dbReference type="NCBIfam" id="TIGR01525">
    <property type="entry name" value="ATPase-IB_hvy"/>
    <property type="match status" value="1"/>
</dbReference>
<evidence type="ECO:0000256" key="3">
    <source>
        <dbReference type="ARBA" id="ARBA00012517"/>
    </source>
</evidence>
<reference evidence="23 24" key="1">
    <citation type="journal article" date="2016" name="Genome Announc.">
        <title>Draft Genome Sequence of Criibacterium bergeronii gen. nov., sp. nov., Strain CCRI-22567T, Isolated from a Vaginal Sample from a Woman with Bacterial Vaginosis.</title>
        <authorList>
            <person name="Maheux A.F."/>
            <person name="Berube E."/>
            <person name="Boudreau D.K."/>
            <person name="Raymond F."/>
            <person name="Corbeil J."/>
            <person name="Roy P.H."/>
            <person name="Boissinot M."/>
            <person name="Omar R.F."/>
        </authorList>
    </citation>
    <scope>NUCLEOTIDE SEQUENCE [LARGE SCALE GENOMIC DNA]</scope>
    <source>
        <strain evidence="23 24">CCRI-22567</strain>
    </source>
</reference>
<dbReference type="InterPro" id="IPR036412">
    <property type="entry name" value="HAD-like_sf"/>
</dbReference>
<dbReference type="GO" id="GO:0005886">
    <property type="term" value="C:plasma membrane"/>
    <property type="evidence" value="ECO:0007669"/>
    <property type="project" value="UniProtKB-SubCell"/>
</dbReference>
<keyword evidence="14 21" id="KW-1133">Transmembrane helix</keyword>
<dbReference type="PROSITE" id="PS01047">
    <property type="entry name" value="HMA_1"/>
    <property type="match status" value="2"/>
</dbReference>
<comment type="caution">
    <text evidence="23">The sequence shown here is derived from an EMBL/GenBank/DDBJ whole genome shotgun (WGS) entry which is preliminary data.</text>
</comment>
<dbReference type="InterPro" id="IPR027256">
    <property type="entry name" value="P-typ_ATPase_IB"/>
</dbReference>
<dbReference type="Pfam" id="PF00122">
    <property type="entry name" value="E1-E2_ATPase"/>
    <property type="match status" value="1"/>
</dbReference>
<feature type="transmembrane region" description="Helical" evidence="21">
    <location>
        <begin position="393"/>
        <end position="417"/>
    </location>
</feature>
<evidence type="ECO:0000313" key="24">
    <source>
        <dbReference type="Proteomes" id="UP000093352"/>
    </source>
</evidence>
<dbReference type="CDD" id="cd00371">
    <property type="entry name" value="HMA"/>
    <property type="match status" value="2"/>
</dbReference>
<dbReference type="PROSITE" id="PS00154">
    <property type="entry name" value="ATPASE_E1_E2"/>
    <property type="match status" value="1"/>
</dbReference>
<dbReference type="FunFam" id="2.70.150.10:FF:000002">
    <property type="entry name" value="Copper-transporting ATPase 1, putative"/>
    <property type="match status" value="1"/>
</dbReference>
<evidence type="ECO:0000256" key="6">
    <source>
        <dbReference type="ARBA" id="ARBA00022692"/>
    </source>
</evidence>
<evidence type="ECO:0000259" key="22">
    <source>
        <dbReference type="PROSITE" id="PS50846"/>
    </source>
</evidence>
<dbReference type="NCBIfam" id="TIGR01511">
    <property type="entry name" value="ATPase-IB1_Cu"/>
    <property type="match status" value="1"/>
</dbReference>
<evidence type="ECO:0000256" key="17">
    <source>
        <dbReference type="ARBA" id="ARBA00023136"/>
    </source>
</evidence>
<evidence type="ECO:0000256" key="4">
    <source>
        <dbReference type="ARBA" id="ARBA00015102"/>
    </source>
</evidence>
<evidence type="ECO:0000256" key="14">
    <source>
        <dbReference type="ARBA" id="ARBA00022989"/>
    </source>
</evidence>
<feature type="transmembrane region" description="Helical" evidence="21">
    <location>
        <begin position="102"/>
        <end position="125"/>
    </location>
</feature>
<keyword evidence="5" id="KW-0813">Transport</keyword>
<dbReference type="Gene3D" id="3.30.70.100">
    <property type="match status" value="2"/>
</dbReference>
<dbReference type="GO" id="GO:0005507">
    <property type="term" value="F:copper ion binding"/>
    <property type="evidence" value="ECO:0007669"/>
    <property type="project" value="InterPro"/>
</dbReference>
<feature type="domain" description="HMA" evidence="22">
    <location>
        <begin position="1"/>
        <end position="67"/>
    </location>
</feature>
<dbReference type="Gene3D" id="3.40.1110.10">
    <property type="entry name" value="Calcium-transporting ATPase, cytoplasmic domain N"/>
    <property type="match status" value="2"/>
</dbReference>
<dbReference type="InterPro" id="IPR044492">
    <property type="entry name" value="P_typ_ATPase_HD_dom"/>
</dbReference>
<keyword evidence="16" id="KW-0406">Ion transport</keyword>
<dbReference type="InterPro" id="IPR023299">
    <property type="entry name" value="ATPase_P-typ_cyto_dom_N"/>
</dbReference>
<dbReference type="InterPro" id="IPR023298">
    <property type="entry name" value="ATPase_P-typ_TM_dom_sf"/>
</dbReference>
<dbReference type="Pfam" id="PF00702">
    <property type="entry name" value="Hydrolase"/>
    <property type="match status" value="1"/>
</dbReference>
<evidence type="ECO:0000256" key="1">
    <source>
        <dbReference type="ARBA" id="ARBA00004651"/>
    </source>
</evidence>
<dbReference type="PANTHER" id="PTHR43520:SF8">
    <property type="entry name" value="P-TYPE CU(+) TRANSPORTER"/>
    <property type="match status" value="1"/>
</dbReference>
<name>A0A371INA4_9FIRM</name>
<organism evidence="23 24">
    <name type="scientific">Criibacterium bergeronii</name>
    <dbReference type="NCBI Taxonomy" id="1871336"/>
    <lineage>
        <taxon>Bacteria</taxon>
        <taxon>Bacillati</taxon>
        <taxon>Bacillota</taxon>
        <taxon>Clostridia</taxon>
        <taxon>Peptostreptococcales</taxon>
        <taxon>Filifactoraceae</taxon>
        <taxon>Criibacterium</taxon>
    </lineage>
</organism>
<evidence type="ECO:0000313" key="23">
    <source>
        <dbReference type="EMBL" id="RDY21973.1"/>
    </source>
</evidence>
<evidence type="ECO:0000256" key="9">
    <source>
        <dbReference type="ARBA" id="ARBA00022741"/>
    </source>
</evidence>
<evidence type="ECO:0000256" key="20">
    <source>
        <dbReference type="ARBA" id="ARBA00049289"/>
    </source>
</evidence>
<evidence type="ECO:0000256" key="11">
    <source>
        <dbReference type="ARBA" id="ARBA00022840"/>
    </source>
</evidence>
<dbReference type="SFLD" id="SFLDG00002">
    <property type="entry name" value="C1.7:_P-type_atpase_like"/>
    <property type="match status" value="1"/>
</dbReference>
<dbReference type="InterPro" id="IPR006121">
    <property type="entry name" value="HMA_dom"/>
</dbReference>
<dbReference type="Gene3D" id="2.70.150.10">
    <property type="entry name" value="Calcium-transporting ATPase, cytoplasmic transduction domain A"/>
    <property type="match status" value="1"/>
</dbReference>
<keyword evidence="11 21" id="KW-0067">ATP-binding</keyword>
<dbReference type="AlphaFoldDB" id="A0A371INA4"/>
<accession>A0A371INA4</accession>
<dbReference type="PRINTS" id="PR00119">
    <property type="entry name" value="CATATPASE"/>
</dbReference>
<dbReference type="EC" id="7.2.2.8" evidence="3"/>
<comment type="catalytic activity">
    <reaction evidence="20">
        <text>Cu(+)(in) + ATP + H2O = Cu(+)(out) + ADP + phosphate + H(+)</text>
        <dbReference type="Rhea" id="RHEA:25792"/>
        <dbReference type="ChEBI" id="CHEBI:15377"/>
        <dbReference type="ChEBI" id="CHEBI:15378"/>
        <dbReference type="ChEBI" id="CHEBI:30616"/>
        <dbReference type="ChEBI" id="CHEBI:43474"/>
        <dbReference type="ChEBI" id="CHEBI:49552"/>
        <dbReference type="ChEBI" id="CHEBI:456216"/>
        <dbReference type="EC" id="7.2.2.8"/>
    </reaction>
</comment>
<keyword evidence="9 21" id="KW-0547">Nucleotide-binding</keyword>
<evidence type="ECO:0000256" key="13">
    <source>
        <dbReference type="ARBA" id="ARBA00022967"/>
    </source>
</evidence>
<dbReference type="CDD" id="cd02094">
    <property type="entry name" value="P-type_ATPase_Cu-like"/>
    <property type="match status" value="1"/>
</dbReference>
<evidence type="ECO:0000256" key="8">
    <source>
        <dbReference type="ARBA" id="ARBA00022737"/>
    </source>
</evidence>
<comment type="subcellular location">
    <subcellularLocation>
        <location evidence="1">Cell membrane</location>
        <topology evidence="1">Multi-pass membrane protein</topology>
    </subcellularLocation>
</comment>
<dbReference type="SFLD" id="SFLDF00027">
    <property type="entry name" value="p-type_atpase"/>
    <property type="match status" value="1"/>
</dbReference>
<keyword evidence="15" id="KW-0186">Copper</keyword>
<dbReference type="Gene3D" id="3.40.50.1000">
    <property type="entry name" value="HAD superfamily/HAD-like"/>
    <property type="match status" value="1"/>
</dbReference>
<evidence type="ECO:0000256" key="2">
    <source>
        <dbReference type="ARBA" id="ARBA00006024"/>
    </source>
</evidence>
<feature type="transmembrane region" description="Helical" evidence="21">
    <location>
        <begin position="169"/>
        <end position="187"/>
    </location>
</feature>
<keyword evidence="6 21" id="KW-0812">Transmembrane</keyword>
<dbReference type="InterPro" id="IPR008250">
    <property type="entry name" value="ATPase_P-typ_transduc_dom_A_sf"/>
</dbReference>
<dbReference type="InterPro" id="IPR036163">
    <property type="entry name" value="HMA_dom_sf"/>
</dbReference>
<evidence type="ECO:0000256" key="10">
    <source>
        <dbReference type="ARBA" id="ARBA00022796"/>
    </source>
</evidence>
<evidence type="ECO:0000256" key="16">
    <source>
        <dbReference type="ARBA" id="ARBA00023065"/>
    </source>
</evidence>
<feature type="transmembrane region" description="Helical" evidence="21">
    <location>
        <begin position="131"/>
        <end position="148"/>
    </location>
</feature>
<dbReference type="PRINTS" id="PR00943">
    <property type="entry name" value="CUATPASE"/>
</dbReference>
<comment type="similarity">
    <text evidence="2 21">Belongs to the cation transport ATPase (P-type) (TC 3.A.3) family. Type IB subfamily.</text>
</comment>
<sequence>MKQTFDIRGMTCSACQNAVTRAVNKLDGIDNVNVSLMTNSMSVDYDENSTTAEQIVQSVKNAGYDATLKQKKNSSKNIMQEKTTDIFAEELKSMSYRLKISIPLMILLMYISMGHMLGLPLPFFLDGYNGSVNFALTQLLISIPVIFVNRAYFIRGFKSLKNLTPNMDTLIALGSSAALLYGTYTLYKMSYAMSFSSMELVMNYRHNLYFESSVMILTLITVGKYFETKSKRKTSNAISMLKDLRPKIAHLILSDNESQDIDIEDVKVGEILAVKVGEAIPLDGIIVKGQTSIDQSSITGESLPVDKKEKDSVIGSTINKGSYIEIKVSKTGSDTLLSKIIDLVNEASIGKPPIQSLADKISGIFVPVVISISLLSFIYWMLQGMGIEFALNIAISVLVISCPCALGLATPVSVMVATGMGAKNGILFKDASSLETLKDTDVVIFDKTGTLTLGKPVVTDIVLPKNISENKLFNFVVPVEKKSQQPIANAIVNYGKKFDISNYSSSFTETSGLGVNSIVQEKNITIGNKKLMEEKKINFSDFEKYSDKFANQGKTPIYVAIDKNVVSVIAVADTLKSTSKDTIQALKNFGIKTYMLTGDNEKTAKYIAEILGLDEYVSNVLPHEKDEVLQKIKSDSKKTVMVGDGINDAVALTRADIGISLSSGTDIAIGSSDVILMKNDLQDVVNAIELSKKSVKNIKQNLFWAFFYNVICIPLAFGLFYKHFGLLLNPMFAAAAMSFSSIFVVSNALRLRNYKPILNKTYVNSDNHSEVNMIVFDKNIEISNKMEEKQMKKLVKIEGMMCGHCQATVEKVLKKLDENANVTVSLDDKNAVIESNNQISDETIKNAVTDAGYEVIEINEIA</sequence>
<evidence type="ECO:0000256" key="18">
    <source>
        <dbReference type="ARBA" id="ARBA00029719"/>
    </source>
</evidence>
<dbReference type="FunFam" id="3.30.70.100:FF:000005">
    <property type="entry name" value="Copper-exporting P-type ATPase A"/>
    <property type="match status" value="1"/>
</dbReference>
<dbReference type="GO" id="GO:0055070">
    <property type="term" value="P:copper ion homeostasis"/>
    <property type="evidence" value="ECO:0007669"/>
    <property type="project" value="TreeGrafter"/>
</dbReference>
<dbReference type="PANTHER" id="PTHR43520">
    <property type="entry name" value="ATP7, ISOFORM B"/>
    <property type="match status" value="1"/>
</dbReference>
<dbReference type="InterPro" id="IPR023214">
    <property type="entry name" value="HAD_sf"/>
</dbReference>
<dbReference type="SUPFAM" id="SSF81665">
    <property type="entry name" value="Calcium ATPase, transmembrane domain M"/>
    <property type="match status" value="1"/>
</dbReference>
<keyword evidence="10" id="KW-0187">Copper transport</keyword>
<dbReference type="Pfam" id="PF00403">
    <property type="entry name" value="HMA"/>
    <property type="match status" value="2"/>
</dbReference>
<dbReference type="InterPro" id="IPR059000">
    <property type="entry name" value="ATPase_P-type_domA"/>
</dbReference>
<feature type="transmembrane region" description="Helical" evidence="21">
    <location>
        <begin position="207"/>
        <end position="226"/>
    </location>
</feature>
<keyword evidence="7 21" id="KW-0479">Metal-binding</keyword>
<dbReference type="InterPro" id="IPR001757">
    <property type="entry name" value="P_typ_ATPase"/>
</dbReference>
<evidence type="ECO:0000256" key="19">
    <source>
        <dbReference type="ARBA" id="ARBA00033239"/>
    </source>
</evidence>
<dbReference type="SUPFAM" id="SSF56784">
    <property type="entry name" value="HAD-like"/>
    <property type="match status" value="1"/>
</dbReference>
<dbReference type="RefSeq" id="WP_068914126.1">
    <property type="nucleotide sequence ID" value="NZ_MBEW02000003.1"/>
</dbReference>
<evidence type="ECO:0000256" key="15">
    <source>
        <dbReference type="ARBA" id="ARBA00023008"/>
    </source>
</evidence>